<dbReference type="Gene3D" id="3.40.50.1820">
    <property type="entry name" value="alpha/beta hydrolase"/>
    <property type="match status" value="1"/>
</dbReference>
<gene>
    <name evidence="3" type="ORF">APR03_002653</name>
</gene>
<name>A0A9X2G1E6_9MICO</name>
<dbReference type="InterPro" id="IPR008979">
    <property type="entry name" value="Galactose-bd-like_sf"/>
</dbReference>
<sequence length="596" mass="63855">MTFVVEVDVPVPMRDGVTLATNVWRPQSPGPFPALLVRTPYGKDDAGTFGNPKLPDVFALVAAGYAVVAQDVRGTSRSPGVFVPGVHEGDDGVDTLAWLADQPWCDGAVGMWGGSYMGFAQWEAAAHTPAALRAIAPVMTSADQYGAPWYSGGGALSQDAVLTWATLAALRNLRRDLTAGQGDPADAELLLAGLADPRLLHEPFPIAEQGAASRYLPWVSDVLAHPERDAFWQRTAAIDHAARITTPALHVGGWYDVFAGETLRSYTTMRRHGGSAAARDGQRLVMGPWSHADGTDLGTYPDRSFGPAGSIKAAGVTEAHLRFFDRWVRGRDEDAASDPRDEAHRVRIFVMGIDEWRDEVDWPLPGTRYTDYFLGGAGRANTRTGDGTLTRAVSGTEATDTYLYDPRRPVPTVGGAVLAAVPGTYPGPADQAEVETRDDVLCYTGAPLDRPVEVTGHVTLVLHVSSSATDTDFTGKLVDVHPDGRAILLCEGVRRARYRASLTEPALLTPGDVYALTIDLGATSNVFLPGHRIRLEVSSSNFPRYDRNTNTGGVIASDGEDDVVVAVNRVHHGPSRLSRLVLPVVDRPAEQSAVAA</sequence>
<dbReference type="Gene3D" id="2.60.120.260">
    <property type="entry name" value="Galactose-binding domain-like"/>
    <property type="match status" value="1"/>
</dbReference>
<dbReference type="InterPro" id="IPR005674">
    <property type="entry name" value="CocE/Ser_esterase"/>
</dbReference>
<evidence type="ECO:0000256" key="1">
    <source>
        <dbReference type="ARBA" id="ARBA00022801"/>
    </source>
</evidence>
<dbReference type="EMBL" id="JAMTCS010000008">
    <property type="protein sequence ID" value="MCP2265297.1"/>
    <property type="molecule type" value="Genomic_DNA"/>
</dbReference>
<dbReference type="SUPFAM" id="SSF49785">
    <property type="entry name" value="Galactose-binding domain-like"/>
    <property type="match status" value="1"/>
</dbReference>
<evidence type="ECO:0000313" key="4">
    <source>
        <dbReference type="Proteomes" id="UP001139493"/>
    </source>
</evidence>
<evidence type="ECO:0000259" key="2">
    <source>
        <dbReference type="SMART" id="SM00939"/>
    </source>
</evidence>
<dbReference type="Pfam" id="PF02129">
    <property type="entry name" value="Peptidase_S15"/>
    <property type="match status" value="1"/>
</dbReference>
<dbReference type="Pfam" id="PF08530">
    <property type="entry name" value="PepX_C"/>
    <property type="match status" value="1"/>
</dbReference>
<dbReference type="PANTHER" id="PTHR43056">
    <property type="entry name" value="PEPTIDASE S9 PROLYL OLIGOPEPTIDASE"/>
    <property type="match status" value="1"/>
</dbReference>
<dbReference type="Proteomes" id="UP001139493">
    <property type="component" value="Unassembled WGS sequence"/>
</dbReference>
<feature type="domain" description="Xaa-Pro dipeptidyl-peptidase C-terminal" evidence="2">
    <location>
        <begin position="321"/>
        <end position="581"/>
    </location>
</feature>
<dbReference type="PANTHER" id="PTHR43056:SF10">
    <property type="entry name" value="COCE_NOND FAMILY, PUTATIVE (AFU_ORTHOLOGUE AFUA_7G00600)-RELATED"/>
    <property type="match status" value="1"/>
</dbReference>
<protein>
    <recommendedName>
        <fullName evidence="2">Xaa-Pro dipeptidyl-peptidase C-terminal domain-containing protein</fullName>
    </recommendedName>
</protein>
<keyword evidence="1" id="KW-0378">Hydrolase</keyword>
<dbReference type="SMART" id="SM00939">
    <property type="entry name" value="PepX_C"/>
    <property type="match status" value="1"/>
</dbReference>
<comment type="caution">
    <text evidence="3">The sequence shown here is derived from an EMBL/GenBank/DDBJ whole genome shotgun (WGS) entry which is preliminary data.</text>
</comment>
<dbReference type="InterPro" id="IPR029058">
    <property type="entry name" value="AB_hydrolase_fold"/>
</dbReference>
<accession>A0A9X2G1E6</accession>
<dbReference type="InterPro" id="IPR013736">
    <property type="entry name" value="Xaa-Pro_dipept_C"/>
</dbReference>
<reference evidence="3" key="1">
    <citation type="submission" date="2022-06" db="EMBL/GenBank/DDBJ databases">
        <title>Genomic Encyclopedia of Archaeal and Bacterial Type Strains, Phase II (KMG-II): from individual species to whole genera.</title>
        <authorList>
            <person name="Goeker M."/>
        </authorList>
    </citation>
    <scope>NUCLEOTIDE SEQUENCE</scope>
    <source>
        <strain evidence="3">DSM 26652</strain>
    </source>
</reference>
<dbReference type="InterPro" id="IPR050585">
    <property type="entry name" value="Xaa-Pro_dipeptidyl-ppase/CocE"/>
</dbReference>
<dbReference type="RefSeq" id="WP_253836368.1">
    <property type="nucleotide sequence ID" value="NZ_JAMTCS010000008.1"/>
</dbReference>
<dbReference type="AlphaFoldDB" id="A0A9X2G1E6"/>
<dbReference type="Gene3D" id="1.10.3020.10">
    <property type="entry name" value="alpha-amino acid ester hydrolase ( Helical cap domain)"/>
    <property type="match status" value="1"/>
</dbReference>
<keyword evidence="4" id="KW-1185">Reference proteome</keyword>
<evidence type="ECO:0000313" key="3">
    <source>
        <dbReference type="EMBL" id="MCP2265297.1"/>
    </source>
</evidence>
<dbReference type="SUPFAM" id="SSF53474">
    <property type="entry name" value="alpha/beta-Hydrolases"/>
    <property type="match status" value="1"/>
</dbReference>
<dbReference type="InterPro" id="IPR000383">
    <property type="entry name" value="Xaa-Pro-like_dom"/>
</dbReference>
<dbReference type="GO" id="GO:0008239">
    <property type="term" value="F:dipeptidyl-peptidase activity"/>
    <property type="evidence" value="ECO:0007669"/>
    <property type="project" value="InterPro"/>
</dbReference>
<organism evidence="3 4">
    <name type="scientific">Promicromonospora thailandica</name>
    <dbReference type="NCBI Taxonomy" id="765201"/>
    <lineage>
        <taxon>Bacteria</taxon>
        <taxon>Bacillati</taxon>
        <taxon>Actinomycetota</taxon>
        <taxon>Actinomycetes</taxon>
        <taxon>Micrococcales</taxon>
        <taxon>Promicromonosporaceae</taxon>
        <taxon>Promicromonospora</taxon>
    </lineage>
</organism>
<dbReference type="NCBIfam" id="TIGR00976">
    <property type="entry name" value="CocE_NonD"/>
    <property type="match status" value="1"/>
</dbReference>
<proteinExistence type="predicted"/>